<sequence>MTTQKHDEIRQNVRERYQEIALQAQPSSTCCQTDSSYDPVKDVDQVSAQLGYSSAELQAVPAGANLGLGCGNPQAIASLQPGETVLDLGSGAGFDCFLAARQVGTSGKVIGVDMTPAMVTKARANAETAQNKVVDFRLGEIEHLPVADETIDVIISNCVINLSPDKNQVFQEAYRVLRSGGRLAISDIVTTAELPPVIKNDLHDLYSGCISGASSIVELTTMMEQSGFTQIRVEPKDESKNFLKEWLPGANIENYIVSAVIQAVKP</sequence>
<keyword evidence="2" id="KW-0949">S-adenosyl-L-methionine</keyword>
<evidence type="ECO:0000259" key="9">
    <source>
        <dbReference type="Pfam" id="PF13847"/>
    </source>
</evidence>
<dbReference type="GO" id="GO:0030791">
    <property type="term" value="F:arsenite methyltransferase activity"/>
    <property type="evidence" value="ECO:0007669"/>
    <property type="project" value="UniProtKB-EC"/>
</dbReference>
<proteinExistence type="inferred from homology"/>
<geneLocation type="plasmid" evidence="10 11">
    <name>unnamed1</name>
</geneLocation>
<evidence type="ECO:0000256" key="3">
    <source>
        <dbReference type="ARBA" id="ARBA00034487"/>
    </source>
</evidence>
<dbReference type="InterPro" id="IPR026669">
    <property type="entry name" value="Arsenite_MeTrfase-like"/>
</dbReference>
<accession>A0A1X9T4E7</accession>
<evidence type="ECO:0000256" key="1">
    <source>
        <dbReference type="ARBA" id="ARBA00022679"/>
    </source>
</evidence>
<comment type="catalytic activity">
    <reaction evidence="7">
        <text>arsenic triglutathione + 2 [thioredoxin]-dithiol + 2 S-adenosyl-L-methionine + H2O = dimethylarsinous acid + 2 [thioredoxin]-disulfide + 3 glutathione + 2 S-adenosyl-L-homocysteine + 2 H(+)</text>
        <dbReference type="Rhea" id="RHEA:69464"/>
        <dbReference type="Rhea" id="RHEA-COMP:10698"/>
        <dbReference type="Rhea" id="RHEA-COMP:10700"/>
        <dbReference type="ChEBI" id="CHEBI:15377"/>
        <dbReference type="ChEBI" id="CHEBI:15378"/>
        <dbReference type="ChEBI" id="CHEBI:23808"/>
        <dbReference type="ChEBI" id="CHEBI:29950"/>
        <dbReference type="ChEBI" id="CHEBI:50058"/>
        <dbReference type="ChEBI" id="CHEBI:57856"/>
        <dbReference type="ChEBI" id="CHEBI:57925"/>
        <dbReference type="ChEBI" id="CHEBI:59789"/>
        <dbReference type="ChEBI" id="CHEBI:183640"/>
        <dbReference type="EC" id="2.1.1.137"/>
    </reaction>
</comment>
<dbReference type="PANTHER" id="PTHR43675:SF8">
    <property type="entry name" value="ARSENITE METHYLTRANSFERASE"/>
    <property type="match status" value="1"/>
</dbReference>
<dbReference type="Gene3D" id="3.40.50.150">
    <property type="entry name" value="Vaccinia Virus protein VP39"/>
    <property type="match status" value="1"/>
</dbReference>
<dbReference type="EMBL" id="CP021170">
    <property type="protein sequence ID" value="ARR10791.1"/>
    <property type="molecule type" value="Genomic_DNA"/>
</dbReference>
<dbReference type="CDD" id="cd02440">
    <property type="entry name" value="AdoMet_MTases"/>
    <property type="match status" value="1"/>
</dbReference>
<evidence type="ECO:0000313" key="11">
    <source>
        <dbReference type="Proteomes" id="UP000078148"/>
    </source>
</evidence>
<organism evidence="10 11">
    <name type="scientific">Paenibacillus bovis</name>
    <dbReference type="NCBI Taxonomy" id="1616788"/>
    <lineage>
        <taxon>Bacteria</taxon>
        <taxon>Bacillati</taxon>
        <taxon>Bacillota</taxon>
        <taxon>Bacilli</taxon>
        <taxon>Bacillales</taxon>
        <taxon>Paenibacillaceae</taxon>
        <taxon>Paenibacillus</taxon>
    </lineage>
</organism>
<keyword evidence="1" id="KW-0808">Transferase</keyword>
<gene>
    <name evidence="10" type="ORF">AR543_p0183</name>
</gene>
<evidence type="ECO:0000256" key="6">
    <source>
        <dbReference type="ARBA" id="ARBA00047941"/>
    </source>
</evidence>
<evidence type="ECO:0000313" key="10">
    <source>
        <dbReference type="EMBL" id="ARR10791.1"/>
    </source>
</evidence>
<comment type="similarity">
    <text evidence="3">Belongs to the methyltransferase superfamily. Arsenite methyltransferase family.</text>
</comment>
<dbReference type="NCBIfam" id="NF008823">
    <property type="entry name" value="PRK11873.1"/>
    <property type="match status" value="1"/>
</dbReference>
<reference evidence="10 11" key="1">
    <citation type="journal article" date="2016" name="Int. J. Syst. Evol. Microbiol.">
        <title>Paenibacillus damxungensis sp. nov., isolated from raw yak (Bos grunniens) milk.</title>
        <authorList>
            <person name="Wu Z."/>
            <person name="Gao C."/>
            <person name="Han J."/>
            <person name="Liu Z."/>
        </authorList>
    </citation>
    <scope>NUCLEOTIDE SEQUENCE [LARGE SCALE GENOMIC DNA]</scope>
    <source>
        <strain evidence="10 11">BD3526</strain>
        <plasmid evidence="10 11">unnamed1</plasmid>
    </source>
</reference>
<keyword evidence="11" id="KW-1185">Reference proteome</keyword>
<dbReference type="PANTHER" id="PTHR43675">
    <property type="entry name" value="ARSENITE METHYLTRANSFERASE"/>
    <property type="match status" value="1"/>
</dbReference>
<dbReference type="RefSeq" id="WP_017815171.1">
    <property type="nucleotide sequence ID" value="NZ_CP021170.1"/>
</dbReference>
<evidence type="ECO:0000256" key="7">
    <source>
        <dbReference type="ARBA" id="ARBA00047943"/>
    </source>
</evidence>
<dbReference type="Proteomes" id="UP000078148">
    <property type="component" value="Plasmid unnamed1"/>
</dbReference>
<feature type="domain" description="Methyltransferase" evidence="9">
    <location>
        <begin position="80"/>
        <end position="226"/>
    </location>
</feature>
<dbReference type="InterPro" id="IPR029063">
    <property type="entry name" value="SAM-dependent_MTases_sf"/>
</dbReference>
<name>A0A1X9T4E7_9BACL</name>
<evidence type="ECO:0000256" key="4">
    <source>
        <dbReference type="ARBA" id="ARBA00034521"/>
    </source>
</evidence>
<dbReference type="Pfam" id="PF13847">
    <property type="entry name" value="Methyltransf_31"/>
    <property type="match status" value="1"/>
</dbReference>
<dbReference type="OrthoDB" id="43862at2"/>
<evidence type="ECO:0000256" key="8">
    <source>
        <dbReference type="ARBA" id="ARBA00048428"/>
    </source>
</evidence>
<keyword evidence="10" id="KW-0614">Plasmid</keyword>
<evidence type="ECO:0000256" key="5">
    <source>
        <dbReference type="ARBA" id="ARBA00034545"/>
    </source>
</evidence>
<dbReference type="AlphaFoldDB" id="A0A1X9T4E7"/>
<dbReference type="SUPFAM" id="SSF53335">
    <property type="entry name" value="S-adenosyl-L-methionine-dependent methyltransferases"/>
    <property type="match status" value="1"/>
</dbReference>
<dbReference type="EC" id="2.1.1.137" evidence="4"/>
<dbReference type="InterPro" id="IPR025714">
    <property type="entry name" value="Methyltranfer_dom"/>
</dbReference>
<protein>
    <recommendedName>
        <fullName evidence="5">Arsenite methyltransferase</fullName>
        <ecNumber evidence="4">2.1.1.137</ecNumber>
    </recommendedName>
</protein>
<comment type="catalytic activity">
    <reaction evidence="6">
        <text>arsenic triglutathione + [thioredoxin]-dithiol + S-adenosyl-L-methionine + 2 H2O = methylarsonous acid + [thioredoxin]-disulfide + 3 glutathione + S-adenosyl-L-homocysteine + H(+)</text>
        <dbReference type="Rhea" id="RHEA:69460"/>
        <dbReference type="Rhea" id="RHEA-COMP:10698"/>
        <dbReference type="Rhea" id="RHEA-COMP:10700"/>
        <dbReference type="ChEBI" id="CHEBI:15377"/>
        <dbReference type="ChEBI" id="CHEBI:15378"/>
        <dbReference type="ChEBI" id="CHEBI:17826"/>
        <dbReference type="ChEBI" id="CHEBI:29950"/>
        <dbReference type="ChEBI" id="CHEBI:50058"/>
        <dbReference type="ChEBI" id="CHEBI:57856"/>
        <dbReference type="ChEBI" id="CHEBI:57925"/>
        <dbReference type="ChEBI" id="CHEBI:59789"/>
        <dbReference type="ChEBI" id="CHEBI:183640"/>
        <dbReference type="EC" id="2.1.1.137"/>
    </reaction>
</comment>
<comment type="catalytic activity">
    <reaction evidence="8">
        <text>arsenic triglutathione + 3 [thioredoxin]-dithiol + 3 S-adenosyl-L-methionine = trimethylarsine + 3 [thioredoxin]-disulfide + 3 glutathione + 3 S-adenosyl-L-homocysteine + 3 H(+)</text>
        <dbReference type="Rhea" id="RHEA:69432"/>
        <dbReference type="Rhea" id="RHEA-COMP:10698"/>
        <dbReference type="Rhea" id="RHEA-COMP:10700"/>
        <dbReference type="ChEBI" id="CHEBI:15378"/>
        <dbReference type="ChEBI" id="CHEBI:27130"/>
        <dbReference type="ChEBI" id="CHEBI:29950"/>
        <dbReference type="ChEBI" id="CHEBI:50058"/>
        <dbReference type="ChEBI" id="CHEBI:57856"/>
        <dbReference type="ChEBI" id="CHEBI:57925"/>
        <dbReference type="ChEBI" id="CHEBI:59789"/>
        <dbReference type="ChEBI" id="CHEBI:183640"/>
        <dbReference type="EC" id="2.1.1.137"/>
    </reaction>
</comment>
<evidence type="ECO:0000256" key="2">
    <source>
        <dbReference type="ARBA" id="ARBA00022691"/>
    </source>
</evidence>
<dbReference type="KEGG" id="pbv:AR543_p0183"/>